<name>A0ABM3LR02_BICAN</name>
<dbReference type="RefSeq" id="XP_052741511.1">
    <property type="nucleotide sequence ID" value="XM_052885551.1"/>
</dbReference>
<protein>
    <submittedName>
        <fullName evidence="2">Uncharacterized protein LOC112050598</fullName>
    </submittedName>
</protein>
<reference evidence="2" key="1">
    <citation type="submission" date="2025-08" db="UniProtKB">
        <authorList>
            <consortium name="RefSeq"/>
        </authorList>
    </citation>
    <scope>IDENTIFICATION</scope>
</reference>
<sequence length="246" mass="27439">MRPQNVFYGANVGDVPNVNMQVLGHQRLMTTQVQPYSPNVIQPQGQIASGIDPRYLAAYSDDNIPAYAQHSTPQPMAFNTFVDIKKKIDNDLLKSEQPNQVKTRAEKLKELQKSGGRVFSGPVEKILKWHKSLQDIGIMVMYEIVGKCVNVRAGEACAKNLVVRDDNGPAIQVVYYEIDFFLPELKPPCTVRVIGRMMPGTNRFQAFNVRLATGDDVATLPRRAAVAAHHVAKLCKEYGVEVLVFK</sequence>
<evidence type="ECO:0000313" key="1">
    <source>
        <dbReference type="Proteomes" id="UP001652582"/>
    </source>
</evidence>
<organism evidence="1 2">
    <name type="scientific">Bicyclus anynana</name>
    <name type="common">Squinting bush brown butterfly</name>
    <dbReference type="NCBI Taxonomy" id="110368"/>
    <lineage>
        <taxon>Eukaryota</taxon>
        <taxon>Metazoa</taxon>
        <taxon>Ecdysozoa</taxon>
        <taxon>Arthropoda</taxon>
        <taxon>Hexapoda</taxon>
        <taxon>Insecta</taxon>
        <taxon>Pterygota</taxon>
        <taxon>Neoptera</taxon>
        <taxon>Endopterygota</taxon>
        <taxon>Lepidoptera</taxon>
        <taxon>Glossata</taxon>
        <taxon>Ditrysia</taxon>
        <taxon>Papilionoidea</taxon>
        <taxon>Nymphalidae</taxon>
        <taxon>Satyrinae</taxon>
        <taxon>Satyrini</taxon>
        <taxon>Mycalesina</taxon>
        <taxon>Bicyclus</taxon>
    </lineage>
</organism>
<dbReference type="Proteomes" id="UP001652582">
    <property type="component" value="Chromosome 14"/>
</dbReference>
<proteinExistence type="predicted"/>
<gene>
    <name evidence="2" type="primary">LOC112050598</name>
</gene>
<keyword evidence="1" id="KW-1185">Reference proteome</keyword>
<dbReference type="GeneID" id="112050598"/>
<evidence type="ECO:0000313" key="2">
    <source>
        <dbReference type="RefSeq" id="XP_052741511.1"/>
    </source>
</evidence>
<accession>A0ABM3LR02</accession>